<organism evidence="1 2">
    <name type="scientific">Candidatus Kaiserbacteria bacterium RIFCSPHIGHO2_01_FULL_56_24</name>
    <dbReference type="NCBI Taxonomy" id="1798487"/>
    <lineage>
        <taxon>Bacteria</taxon>
        <taxon>Candidatus Kaiseribacteriota</taxon>
    </lineage>
</organism>
<sequence>MRSQYPSALELFERFRPEFRQIALVPAGFKIPNETSGLCSGRVYFELRHLGARAGRLEGTMSNRDLYFNLREGKLRFNLKYDPESHSPLAQLEEAVAKSLFAGPFKDVRFFIDPSGEEEGQWRCERFRVTADRDVPGLHLPDSIQMHGPDWKTIIPPGKEREAIEAAEVLEWARHEHLRQPEKTFDEKLEVVGL</sequence>
<gene>
    <name evidence="1" type="ORF">A2765_04715</name>
</gene>
<dbReference type="AlphaFoldDB" id="A0A1F6DEJ8"/>
<protein>
    <submittedName>
        <fullName evidence="1">Uncharacterized protein</fullName>
    </submittedName>
</protein>
<proteinExistence type="predicted"/>
<comment type="caution">
    <text evidence="1">The sequence shown here is derived from an EMBL/GenBank/DDBJ whole genome shotgun (WGS) entry which is preliminary data.</text>
</comment>
<accession>A0A1F6DEJ8</accession>
<evidence type="ECO:0000313" key="2">
    <source>
        <dbReference type="Proteomes" id="UP000176377"/>
    </source>
</evidence>
<dbReference type="EMBL" id="MFLA01000016">
    <property type="protein sequence ID" value="OGG59858.1"/>
    <property type="molecule type" value="Genomic_DNA"/>
</dbReference>
<name>A0A1F6DEJ8_9BACT</name>
<evidence type="ECO:0000313" key="1">
    <source>
        <dbReference type="EMBL" id="OGG59858.1"/>
    </source>
</evidence>
<dbReference type="Proteomes" id="UP000176377">
    <property type="component" value="Unassembled WGS sequence"/>
</dbReference>
<reference evidence="1 2" key="1">
    <citation type="journal article" date="2016" name="Nat. Commun.">
        <title>Thousands of microbial genomes shed light on interconnected biogeochemical processes in an aquifer system.</title>
        <authorList>
            <person name="Anantharaman K."/>
            <person name="Brown C.T."/>
            <person name="Hug L.A."/>
            <person name="Sharon I."/>
            <person name="Castelle C.J."/>
            <person name="Probst A.J."/>
            <person name="Thomas B.C."/>
            <person name="Singh A."/>
            <person name="Wilkins M.J."/>
            <person name="Karaoz U."/>
            <person name="Brodie E.L."/>
            <person name="Williams K.H."/>
            <person name="Hubbard S.S."/>
            <person name="Banfield J.F."/>
        </authorList>
    </citation>
    <scope>NUCLEOTIDE SEQUENCE [LARGE SCALE GENOMIC DNA]</scope>
</reference>